<dbReference type="SMART" id="SM00267">
    <property type="entry name" value="GGDEF"/>
    <property type="match status" value="1"/>
</dbReference>
<dbReference type="InterPro" id="IPR007435">
    <property type="entry name" value="DUF484"/>
</dbReference>
<dbReference type="GO" id="GO:0052621">
    <property type="term" value="F:diguanylate cyclase activity"/>
    <property type="evidence" value="ECO:0007669"/>
    <property type="project" value="UniProtKB-EC"/>
</dbReference>
<dbReference type="AlphaFoldDB" id="A0A9D7FHM3"/>
<dbReference type="InterPro" id="IPR000160">
    <property type="entry name" value="GGDEF_dom"/>
</dbReference>
<dbReference type="GO" id="GO:1902201">
    <property type="term" value="P:negative regulation of bacterial-type flagellum-dependent cell motility"/>
    <property type="evidence" value="ECO:0007669"/>
    <property type="project" value="TreeGrafter"/>
</dbReference>
<comment type="catalytic activity">
    <reaction evidence="2">
        <text>2 GTP = 3',3'-c-di-GMP + 2 diphosphate</text>
        <dbReference type="Rhea" id="RHEA:24898"/>
        <dbReference type="ChEBI" id="CHEBI:33019"/>
        <dbReference type="ChEBI" id="CHEBI:37565"/>
        <dbReference type="ChEBI" id="CHEBI:58805"/>
        <dbReference type="EC" id="2.7.7.65"/>
    </reaction>
</comment>
<evidence type="ECO:0000313" key="4">
    <source>
        <dbReference type="EMBL" id="MBK7422096.1"/>
    </source>
</evidence>
<proteinExistence type="predicted"/>
<evidence type="ECO:0000256" key="2">
    <source>
        <dbReference type="ARBA" id="ARBA00034247"/>
    </source>
</evidence>
<name>A0A9D7FHM3_9RHOO</name>
<organism evidence="4 5">
    <name type="scientific">Candidatus Propionivibrio dominans</name>
    <dbReference type="NCBI Taxonomy" id="2954373"/>
    <lineage>
        <taxon>Bacteria</taxon>
        <taxon>Pseudomonadati</taxon>
        <taxon>Pseudomonadota</taxon>
        <taxon>Betaproteobacteria</taxon>
        <taxon>Rhodocyclales</taxon>
        <taxon>Rhodocyclaceae</taxon>
        <taxon>Propionivibrio</taxon>
    </lineage>
</organism>
<dbReference type="CDD" id="cd01949">
    <property type="entry name" value="GGDEF"/>
    <property type="match status" value="1"/>
</dbReference>
<evidence type="ECO:0000313" key="5">
    <source>
        <dbReference type="Proteomes" id="UP000886602"/>
    </source>
</evidence>
<dbReference type="SUPFAM" id="SSF55073">
    <property type="entry name" value="Nucleotide cyclase"/>
    <property type="match status" value="1"/>
</dbReference>
<dbReference type="PANTHER" id="PTHR45138:SF9">
    <property type="entry name" value="DIGUANYLATE CYCLASE DGCM-RELATED"/>
    <property type="match status" value="1"/>
</dbReference>
<evidence type="ECO:0000259" key="3">
    <source>
        <dbReference type="PROSITE" id="PS50887"/>
    </source>
</evidence>
<comment type="caution">
    <text evidence="4">The sequence shown here is derived from an EMBL/GenBank/DDBJ whole genome shotgun (WGS) entry which is preliminary data.</text>
</comment>
<dbReference type="FunFam" id="3.30.70.270:FF:000001">
    <property type="entry name" value="Diguanylate cyclase domain protein"/>
    <property type="match status" value="1"/>
</dbReference>
<dbReference type="InterPro" id="IPR050469">
    <property type="entry name" value="Diguanylate_Cyclase"/>
</dbReference>
<dbReference type="SUPFAM" id="SSF55781">
    <property type="entry name" value="GAF domain-like"/>
    <property type="match status" value="1"/>
</dbReference>
<sequence length="394" mass="43641">MTMNNRLQAENFSLHQQLESLLNEARINEDKMRRFDQLERRLIGAGSLLELLHLLLSECKQTFGLEFVTLALVDRENEASRILESGLGSDTACSGLTLLPTPATLQALYGDSQRPFLGVCSEPHHQSLFAAPSAAIASAALLPLTRQGELIGSLHFGSANPDRYVAGCATDFLERLAEIIALCLESALIQERLKLAGLTDALTGVPNRRYFEHRCQVEISQARRYRHALACMFLDIDRFKRINDTHGHQTGDEVLRSVASVIQSQLRAGDTLARYGGEEFVVLLPQSELHHARQIAERIRRSIEENQFQGHSGQAIKVTLSIGLSMLPAELPSGENRQPAERLIAAADQALYQAKNGGRNRVVCAGNLPSAPARLSAWRRIFRPLAARKRTKRA</sequence>
<protein>
    <recommendedName>
        <fullName evidence="1">diguanylate cyclase</fullName>
        <ecNumber evidence="1">2.7.7.65</ecNumber>
    </recommendedName>
</protein>
<evidence type="ECO:0000256" key="1">
    <source>
        <dbReference type="ARBA" id="ARBA00012528"/>
    </source>
</evidence>
<dbReference type="EMBL" id="JADJNC010000004">
    <property type="protein sequence ID" value="MBK7422096.1"/>
    <property type="molecule type" value="Genomic_DNA"/>
</dbReference>
<dbReference type="InterPro" id="IPR043128">
    <property type="entry name" value="Rev_trsase/Diguanyl_cyclase"/>
</dbReference>
<dbReference type="Gene3D" id="3.30.450.40">
    <property type="match status" value="1"/>
</dbReference>
<gene>
    <name evidence="4" type="ORF">IPJ48_02780</name>
</gene>
<accession>A0A9D7FHM3</accession>
<dbReference type="InterPro" id="IPR029016">
    <property type="entry name" value="GAF-like_dom_sf"/>
</dbReference>
<dbReference type="GO" id="GO:0005886">
    <property type="term" value="C:plasma membrane"/>
    <property type="evidence" value="ECO:0007669"/>
    <property type="project" value="TreeGrafter"/>
</dbReference>
<dbReference type="GO" id="GO:0043709">
    <property type="term" value="P:cell adhesion involved in single-species biofilm formation"/>
    <property type="evidence" value="ECO:0007669"/>
    <property type="project" value="TreeGrafter"/>
</dbReference>
<dbReference type="PANTHER" id="PTHR45138">
    <property type="entry name" value="REGULATORY COMPONENTS OF SENSORY TRANSDUCTION SYSTEM"/>
    <property type="match status" value="1"/>
</dbReference>
<dbReference type="Proteomes" id="UP000886602">
    <property type="component" value="Unassembled WGS sequence"/>
</dbReference>
<dbReference type="NCBIfam" id="TIGR00254">
    <property type="entry name" value="GGDEF"/>
    <property type="match status" value="1"/>
</dbReference>
<feature type="domain" description="GGDEF" evidence="3">
    <location>
        <begin position="227"/>
        <end position="367"/>
    </location>
</feature>
<dbReference type="EC" id="2.7.7.65" evidence="1"/>
<dbReference type="Pfam" id="PF04340">
    <property type="entry name" value="DUF484"/>
    <property type="match status" value="1"/>
</dbReference>
<dbReference type="InterPro" id="IPR029787">
    <property type="entry name" value="Nucleotide_cyclase"/>
</dbReference>
<reference evidence="4" key="1">
    <citation type="submission" date="2020-10" db="EMBL/GenBank/DDBJ databases">
        <title>Connecting structure to function with the recovery of over 1000 high-quality activated sludge metagenome-assembled genomes encoding full-length rRNA genes using long-read sequencing.</title>
        <authorList>
            <person name="Singleton C.M."/>
            <person name="Petriglieri F."/>
            <person name="Kristensen J.M."/>
            <person name="Kirkegaard R.H."/>
            <person name="Michaelsen T.Y."/>
            <person name="Andersen M.H."/>
            <person name="Karst S.M."/>
            <person name="Dueholm M.S."/>
            <person name="Nielsen P.H."/>
            <person name="Albertsen M."/>
        </authorList>
    </citation>
    <scope>NUCLEOTIDE SEQUENCE</scope>
    <source>
        <strain evidence="4">EsbW_18-Q3-R4-48_MAXAC.044</strain>
    </source>
</reference>
<dbReference type="Pfam" id="PF00990">
    <property type="entry name" value="GGDEF"/>
    <property type="match status" value="1"/>
</dbReference>
<dbReference type="PROSITE" id="PS50887">
    <property type="entry name" value="GGDEF"/>
    <property type="match status" value="1"/>
</dbReference>
<dbReference type="Gene3D" id="3.30.70.270">
    <property type="match status" value="1"/>
</dbReference>